<gene>
    <name evidence="7" type="primary">LOC106117180</name>
    <name evidence="5" type="ORF">RR46_03850</name>
</gene>
<proteinExistence type="inferred from homology"/>
<dbReference type="GeneID" id="106117180"/>
<dbReference type="Proteomes" id="UP000694872">
    <property type="component" value="Unplaced"/>
</dbReference>
<dbReference type="Proteomes" id="UP000053268">
    <property type="component" value="Unassembled WGS sequence"/>
</dbReference>
<evidence type="ECO:0000256" key="2">
    <source>
        <dbReference type="ARBA" id="ARBA00022801"/>
    </source>
</evidence>
<dbReference type="GO" id="GO:0032526">
    <property type="term" value="P:response to retinoic acid"/>
    <property type="evidence" value="ECO:0007669"/>
    <property type="project" value="TreeGrafter"/>
</dbReference>
<dbReference type="Pfam" id="PF03959">
    <property type="entry name" value="FSH1"/>
    <property type="match status" value="1"/>
</dbReference>
<dbReference type="OrthoDB" id="414698at2759"/>
<feature type="region of interest" description="Disordered" evidence="3">
    <location>
        <begin position="1"/>
        <end position="23"/>
    </location>
</feature>
<dbReference type="RefSeq" id="XP_013166796.1">
    <property type="nucleotide sequence ID" value="XM_013311342.1"/>
</dbReference>
<keyword evidence="6" id="KW-1185">Reference proteome</keyword>
<dbReference type="GO" id="GO:0016787">
    <property type="term" value="F:hydrolase activity"/>
    <property type="evidence" value="ECO:0007669"/>
    <property type="project" value="UniProtKB-KW"/>
</dbReference>
<reference evidence="5 6" key="1">
    <citation type="journal article" date="2015" name="Nat. Commun.">
        <title>Outbred genome sequencing and CRISPR/Cas9 gene editing in butterflies.</title>
        <authorList>
            <person name="Li X."/>
            <person name="Fan D."/>
            <person name="Zhang W."/>
            <person name="Liu G."/>
            <person name="Zhang L."/>
            <person name="Zhao L."/>
            <person name="Fang X."/>
            <person name="Chen L."/>
            <person name="Dong Y."/>
            <person name="Chen Y."/>
            <person name="Ding Y."/>
            <person name="Zhao R."/>
            <person name="Feng M."/>
            <person name="Zhu Y."/>
            <person name="Feng Y."/>
            <person name="Jiang X."/>
            <person name="Zhu D."/>
            <person name="Xiang H."/>
            <person name="Feng X."/>
            <person name="Li S."/>
            <person name="Wang J."/>
            <person name="Zhang G."/>
            <person name="Kronforst M.R."/>
            <person name="Wang W."/>
        </authorList>
    </citation>
    <scope>NUCLEOTIDE SEQUENCE [LARGE SCALE GENOMIC DNA]</scope>
    <source>
        <strain evidence="5">Ya'a_city_454_Px</strain>
        <tissue evidence="5">Whole body</tissue>
    </source>
</reference>
<name>A0A194Q7U9_PAPXU</name>
<evidence type="ECO:0000259" key="4">
    <source>
        <dbReference type="Pfam" id="PF03959"/>
    </source>
</evidence>
<dbReference type="InterPro" id="IPR050593">
    <property type="entry name" value="LovG"/>
</dbReference>
<evidence type="ECO:0000313" key="7">
    <source>
        <dbReference type="RefSeq" id="XP_013166796.1"/>
    </source>
</evidence>
<comment type="similarity">
    <text evidence="1">Belongs to the LovG family.</text>
</comment>
<dbReference type="GO" id="GO:0005634">
    <property type="term" value="C:nucleus"/>
    <property type="evidence" value="ECO:0007669"/>
    <property type="project" value="TreeGrafter"/>
</dbReference>
<reference evidence="7" key="2">
    <citation type="submission" date="2025-04" db="UniProtKB">
        <authorList>
            <consortium name="RefSeq"/>
        </authorList>
    </citation>
    <scope>IDENTIFICATION</scope>
</reference>
<dbReference type="FunFam" id="3.40.50.1820:FF:000073">
    <property type="entry name" value="esterase OVCA2 isoform X6"/>
    <property type="match status" value="1"/>
</dbReference>
<dbReference type="PANTHER" id="PTHR48070">
    <property type="entry name" value="ESTERASE OVCA2"/>
    <property type="match status" value="1"/>
</dbReference>
<dbReference type="InterPro" id="IPR029058">
    <property type="entry name" value="AB_hydrolase_fold"/>
</dbReference>
<sequence>MTEPNSTVDSPPTNDNHNTKQKDKQKLKILAFHGYRQNGEVFRGKLGSFRKTLSKYAQLVFFSAPHKVVNEDDDDEDRRSWWFNAEDNSFSGKCLGGPAIGFEDTLRLVESIVTEYGPFDGFMGFSQGACLVGLLAAMQQKGYLPYSFDFAILVSGFRSGSLVHKGFYDEDINLPSLHVYGESDSIIPKEMSESLINLFNKPIVAEHSGGHYVPCSGSLKEIYLDFLHDRYSNDKDEEKNGDEENSFS</sequence>
<dbReference type="Gene3D" id="3.40.50.1820">
    <property type="entry name" value="alpha/beta hydrolase"/>
    <property type="match status" value="1"/>
</dbReference>
<protein>
    <submittedName>
        <fullName evidence="7">UPF0483 protein AGAP003155</fullName>
    </submittedName>
    <submittedName>
        <fullName evidence="5">UPF0483 protein CG5412</fullName>
    </submittedName>
</protein>
<dbReference type="AlphaFoldDB" id="A0A194Q7U9"/>
<evidence type="ECO:0000313" key="6">
    <source>
        <dbReference type="Proteomes" id="UP000053268"/>
    </source>
</evidence>
<keyword evidence="2" id="KW-0378">Hydrolase</keyword>
<evidence type="ECO:0000256" key="3">
    <source>
        <dbReference type="SAM" id="MobiDB-lite"/>
    </source>
</evidence>
<dbReference type="KEGG" id="pxu:106117180"/>
<accession>A0A194Q7U9</accession>
<dbReference type="SUPFAM" id="SSF53474">
    <property type="entry name" value="alpha/beta-Hydrolases"/>
    <property type="match status" value="1"/>
</dbReference>
<dbReference type="PANTHER" id="PTHR48070:SF6">
    <property type="entry name" value="ESTERASE OVCA2"/>
    <property type="match status" value="1"/>
</dbReference>
<dbReference type="STRING" id="66420.A0A194Q7U9"/>
<feature type="compositionally biased region" description="Polar residues" evidence="3">
    <location>
        <begin position="1"/>
        <end position="16"/>
    </location>
</feature>
<dbReference type="EMBL" id="KQ459579">
    <property type="protein sequence ID" value="KPI99485.1"/>
    <property type="molecule type" value="Genomic_DNA"/>
</dbReference>
<evidence type="ECO:0000313" key="5">
    <source>
        <dbReference type="EMBL" id="KPI99485.1"/>
    </source>
</evidence>
<evidence type="ECO:0000256" key="1">
    <source>
        <dbReference type="ARBA" id="ARBA00005863"/>
    </source>
</evidence>
<dbReference type="InterPro" id="IPR005645">
    <property type="entry name" value="FSH-like_dom"/>
</dbReference>
<dbReference type="GO" id="GO:0005737">
    <property type="term" value="C:cytoplasm"/>
    <property type="evidence" value="ECO:0007669"/>
    <property type="project" value="TreeGrafter"/>
</dbReference>
<organism evidence="5 6">
    <name type="scientific">Papilio xuthus</name>
    <name type="common">Asian swallowtail butterfly</name>
    <dbReference type="NCBI Taxonomy" id="66420"/>
    <lineage>
        <taxon>Eukaryota</taxon>
        <taxon>Metazoa</taxon>
        <taxon>Ecdysozoa</taxon>
        <taxon>Arthropoda</taxon>
        <taxon>Hexapoda</taxon>
        <taxon>Insecta</taxon>
        <taxon>Pterygota</taxon>
        <taxon>Neoptera</taxon>
        <taxon>Endopterygota</taxon>
        <taxon>Lepidoptera</taxon>
        <taxon>Glossata</taxon>
        <taxon>Ditrysia</taxon>
        <taxon>Papilionoidea</taxon>
        <taxon>Papilionidae</taxon>
        <taxon>Papilioninae</taxon>
        <taxon>Papilio</taxon>
    </lineage>
</organism>
<feature type="domain" description="Serine hydrolase" evidence="4">
    <location>
        <begin position="25"/>
        <end position="217"/>
    </location>
</feature>